<sequence length="44" mass="5473">MDKFDWYEFQKKQASESKVPWLREFYETPLPEEEPASRIPHCWL</sequence>
<protein>
    <submittedName>
        <fullName evidence="1">Uncharacterized protein</fullName>
    </submittedName>
</protein>
<reference evidence="1 2" key="2">
    <citation type="submission" date="2015-01" db="EMBL/GenBank/DDBJ databases">
        <authorList>
            <consortium name="NBRP consortium"/>
            <person name="Sawabe T."/>
            <person name="Meirelles P."/>
            <person name="Feng G."/>
            <person name="Sayaka M."/>
            <person name="Hattori M."/>
            <person name="Ohkuma M."/>
        </authorList>
    </citation>
    <scope>NUCLEOTIDE SEQUENCE [LARGE SCALE GENOMIC DNA]</scope>
    <source>
        <strain evidence="2">JCM 19241</strain>
    </source>
</reference>
<dbReference type="AlphaFoldDB" id="A0A0B8QEP3"/>
<comment type="caution">
    <text evidence="1">The sequence shown here is derived from an EMBL/GenBank/DDBJ whole genome shotgun (WGS) entry which is preliminary data.</text>
</comment>
<evidence type="ECO:0000313" key="2">
    <source>
        <dbReference type="Proteomes" id="UP000031666"/>
    </source>
</evidence>
<accession>A0A0B8QEP3</accession>
<organism evidence="1 2">
    <name type="scientific">Vibrio ishigakensis</name>
    <dbReference type="NCBI Taxonomy" id="1481914"/>
    <lineage>
        <taxon>Bacteria</taxon>
        <taxon>Pseudomonadati</taxon>
        <taxon>Pseudomonadota</taxon>
        <taxon>Gammaproteobacteria</taxon>
        <taxon>Vibrionales</taxon>
        <taxon>Vibrionaceae</taxon>
        <taxon>Vibrio</taxon>
    </lineage>
</organism>
<dbReference type="EMBL" id="BBSC01000004">
    <property type="protein sequence ID" value="GAM75472.1"/>
    <property type="molecule type" value="Genomic_DNA"/>
</dbReference>
<gene>
    <name evidence="1" type="ORF">JCM19241_3384</name>
</gene>
<reference evidence="1 2" key="1">
    <citation type="submission" date="2015-01" db="EMBL/GenBank/DDBJ databases">
        <title>Vibrio sp. C94 JCM 19241 whole genome shotgun sequence.</title>
        <authorList>
            <person name="Sawabe T."/>
            <person name="Meirelles P."/>
            <person name="Feng G."/>
            <person name="Sayaka M."/>
            <person name="Hattori M."/>
            <person name="Ohkuma M."/>
        </authorList>
    </citation>
    <scope>NUCLEOTIDE SEQUENCE [LARGE SCALE GENOMIC DNA]</scope>
    <source>
        <strain evidence="2">JCM 19241</strain>
    </source>
</reference>
<evidence type="ECO:0000313" key="1">
    <source>
        <dbReference type="EMBL" id="GAM75472.1"/>
    </source>
</evidence>
<proteinExistence type="predicted"/>
<dbReference type="Proteomes" id="UP000031666">
    <property type="component" value="Unassembled WGS sequence"/>
</dbReference>
<name>A0A0B8QEP3_9VIBR</name>
<dbReference type="STRING" id="1481914.JCM19241_3384"/>